<sequence>MPKRTPRGRTAALLLCAPLLALTAACGSGDDAPAPTPTGTSAEPAPSPATTGPAGPLTGVWDKADPEAPATLTVSDDGAVTLTAEDATCNGEAQRAGRTAYTAALTCTSGPDRTLTLTLPDAEPARTLTVTGEGKRGPGTYERTT</sequence>
<feature type="region of interest" description="Disordered" evidence="1">
    <location>
        <begin position="26"/>
        <end position="77"/>
    </location>
</feature>
<dbReference type="EMBL" id="BNDZ01000005">
    <property type="protein sequence ID" value="GHI46453.1"/>
    <property type="molecule type" value="Genomic_DNA"/>
</dbReference>
<reference evidence="6 7" key="1">
    <citation type="submission" date="2017-12" db="EMBL/GenBank/DDBJ databases">
        <title>Population genomics insights into the ecological differentiation and adaptive evolution in streptomycetes.</title>
        <authorList>
            <person name="Li Y."/>
            <person name="Huang Y."/>
        </authorList>
    </citation>
    <scope>NUCLEOTIDE SEQUENCE [LARGE SCALE GENOMIC DNA]</scope>
    <source>
        <strain evidence="5 6">FXJ.2339</strain>
        <strain evidence="4 7">NBRC 100770</strain>
    </source>
</reference>
<reference evidence="3" key="2">
    <citation type="submission" date="2022-09" db="EMBL/GenBank/DDBJ databases">
        <title>Whole genome shotgun sequence of Streptomyces albidoflavus NBRC 12854.</title>
        <authorList>
            <person name="Komaki H."/>
            <person name="Tamura T."/>
        </authorList>
    </citation>
    <scope>NUCLEOTIDE SEQUENCE</scope>
    <source>
        <strain evidence="3">NBRC 12854</strain>
    </source>
</reference>
<dbReference type="Proteomes" id="UP000292693">
    <property type="component" value="Unassembled WGS sequence"/>
</dbReference>
<feature type="signal peptide" evidence="2">
    <location>
        <begin position="1"/>
        <end position="27"/>
    </location>
</feature>
<evidence type="ECO:0000313" key="4">
    <source>
        <dbReference type="EMBL" id="RZE23596.1"/>
    </source>
</evidence>
<dbReference type="Proteomes" id="UP000292095">
    <property type="component" value="Unassembled WGS sequence"/>
</dbReference>
<name>A0A126Y287_9ACTN</name>
<dbReference type="EMBL" id="PKLK01000014">
    <property type="protein sequence ID" value="RZE40611.1"/>
    <property type="molecule type" value="Genomic_DNA"/>
</dbReference>
<proteinExistence type="predicted"/>
<evidence type="ECO:0000313" key="7">
    <source>
        <dbReference type="Proteomes" id="UP000292693"/>
    </source>
</evidence>
<keyword evidence="2" id="KW-0732">Signal</keyword>
<dbReference type="EMBL" id="PKLL01000014">
    <property type="protein sequence ID" value="RZE23596.1"/>
    <property type="molecule type" value="Genomic_DNA"/>
</dbReference>
<dbReference type="PROSITE" id="PS51257">
    <property type="entry name" value="PROKAR_LIPOPROTEIN"/>
    <property type="match status" value="1"/>
</dbReference>
<dbReference type="GeneID" id="97268074"/>
<gene>
    <name evidence="5" type="ORF">C0Q91_12450</name>
    <name evidence="4" type="ORF">C0Q92_12455</name>
    <name evidence="3" type="ORF">ScoT_26270</name>
</gene>
<dbReference type="KEGG" id="salb:XNR_2305"/>
<evidence type="ECO:0000313" key="8">
    <source>
        <dbReference type="Proteomes" id="UP001051844"/>
    </source>
</evidence>
<protein>
    <recommendedName>
        <fullName evidence="9">Lipoprotein</fullName>
    </recommendedName>
</protein>
<dbReference type="RefSeq" id="WP_008404102.1">
    <property type="nucleotide sequence ID" value="NC_020990.1"/>
</dbReference>
<feature type="compositionally biased region" description="Low complexity" evidence="1">
    <location>
        <begin position="37"/>
        <end position="59"/>
    </location>
</feature>
<evidence type="ECO:0000313" key="6">
    <source>
        <dbReference type="Proteomes" id="UP000292095"/>
    </source>
</evidence>
<accession>A0A0X3WV43</accession>
<evidence type="ECO:0000256" key="2">
    <source>
        <dbReference type="SAM" id="SignalP"/>
    </source>
</evidence>
<feature type="region of interest" description="Disordered" evidence="1">
    <location>
        <begin position="126"/>
        <end position="145"/>
    </location>
</feature>
<evidence type="ECO:0000313" key="3">
    <source>
        <dbReference type="EMBL" id="GHI46453.1"/>
    </source>
</evidence>
<evidence type="ECO:0000313" key="5">
    <source>
        <dbReference type="EMBL" id="RZE40611.1"/>
    </source>
</evidence>
<accession>A0A2M9SNS4</accession>
<evidence type="ECO:0008006" key="9">
    <source>
        <dbReference type="Google" id="ProtNLM"/>
    </source>
</evidence>
<comment type="caution">
    <text evidence="3">The sequence shown here is derived from an EMBL/GenBank/DDBJ whole genome shotgun (WGS) entry which is preliminary data.</text>
</comment>
<feature type="chain" id="PRO_5043134055" description="Lipoprotein" evidence="2">
    <location>
        <begin position="28"/>
        <end position="145"/>
    </location>
</feature>
<dbReference type="Proteomes" id="UP001051844">
    <property type="component" value="Unassembled WGS sequence"/>
</dbReference>
<organism evidence="3 8">
    <name type="scientific">Streptomyces albidoflavus</name>
    <dbReference type="NCBI Taxonomy" id="1886"/>
    <lineage>
        <taxon>Bacteria</taxon>
        <taxon>Bacillati</taxon>
        <taxon>Actinomycetota</taxon>
        <taxon>Actinomycetes</taxon>
        <taxon>Kitasatosporales</taxon>
        <taxon>Streptomycetaceae</taxon>
        <taxon>Streptomyces</taxon>
        <taxon>Streptomyces albidoflavus group</taxon>
    </lineage>
</organism>
<accession>A0A126Y287</accession>
<dbReference type="AlphaFoldDB" id="A0A126Y287"/>
<evidence type="ECO:0000256" key="1">
    <source>
        <dbReference type="SAM" id="MobiDB-lite"/>
    </source>
</evidence>